<accession>A0A7C5HP71</accession>
<organism evidence="1">
    <name type="scientific">Chlorobaculum parvum</name>
    <dbReference type="NCBI Taxonomy" id="274539"/>
    <lineage>
        <taxon>Bacteria</taxon>
        <taxon>Pseudomonadati</taxon>
        <taxon>Chlorobiota</taxon>
        <taxon>Chlorobiia</taxon>
        <taxon>Chlorobiales</taxon>
        <taxon>Chlorobiaceae</taxon>
        <taxon>Chlorobaculum</taxon>
    </lineage>
</organism>
<name>A0A7C5HP71_9CHLB</name>
<dbReference type="Proteomes" id="UP000886059">
    <property type="component" value="Unassembled WGS sequence"/>
</dbReference>
<reference evidence="1" key="1">
    <citation type="journal article" date="2020" name="mSystems">
        <title>Genome- and Community-Level Interaction Insights into Carbon Utilization and Element Cycling Functions of Hydrothermarchaeota in Hydrothermal Sediment.</title>
        <authorList>
            <person name="Zhou Z."/>
            <person name="Liu Y."/>
            <person name="Xu W."/>
            <person name="Pan J."/>
            <person name="Luo Z.H."/>
            <person name="Li M."/>
        </authorList>
    </citation>
    <scope>NUCLEOTIDE SEQUENCE [LARGE SCALE GENOMIC DNA]</scope>
    <source>
        <strain evidence="1">HyVt-628</strain>
    </source>
</reference>
<evidence type="ECO:0000313" key="1">
    <source>
        <dbReference type="EMBL" id="HHE07619.1"/>
    </source>
</evidence>
<protein>
    <submittedName>
        <fullName evidence="1">DNA-binding protein</fullName>
    </submittedName>
</protein>
<comment type="caution">
    <text evidence="1">The sequence shown here is derived from an EMBL/GenBank/DDBJ whole genome shotgun (WGS) entry which is preliminary data.</text>
</comment>
<gene>
    <name evidence="1" type="ORF">ENL01_01685</name>
</gene>
<keyword evidence="1" id="KW-0238">DNA-binding</keyword>
<proteinExistence type="predicted"/>
<sequence length="47" mass="4915">MSKKALGKGLKALITEEGFAAAEKAEEQESVKDGAIGSLPVEKIKVN</sequence>
<dbReference type="EMBL" id="DRSK01000102">
    <property type="protein sequence ID" value="HHE07619.1"/>
    <property type="molecule type" value="Genomic_DNA"/>
</dbReference>
<dbReference type="GO" id="GO:0003677">
    <property type="term" value="F:DNA binding"/>
    <property type="evidence" value="ECO:0007669"/>
    <property type="project" value="UniProtKB-KW"/>
</dbReference>
<feature type="non-terminal residue" evidence="1">
    <location>
        <position position="47"/>
    </location>
</feature>
<dbReference type="AlphaFoldDB" id="A0A7C5HP71"/>